<sequence>MDGSPLTSVDDEVPKDILHATEALLGLAAGRSSTETNNSWEDEDEEEESELEYDDDREEKEEELPEIELEFVVPVCDASDTLTLSSTLSHPIFFQNIADEMDIQRNKLNIGYKLSTWTKAERPRKLGTTDHITKLFALACNQLDTKSKKELQIIVINLDPVIQANKKGKKLKPRANQAELSSNILLLTDPQKTKQKAKQDESASDSDGDGQPKKKFSAAFLRDLESTHKCNKHDSHCTVAKNGEHIPLSSGNLSLWSLLLAEGNYTSSTVPPPALGLPLDRGTQAAAPTRCDRGEDGHQFTRFGNILHANGFVRINQLADKGSGGAVVLQEICGEDMKIGIARLMMKYAMKDAKKIRKVAQQEKAEWEAR</sequence>
<organism evidence="2 3">
    <name type="scientific">Mycena rosella</name>
    <name type="common">Pink bonnet</name>
    <name type="synonym">Agaricus rosellus</name>
    <dbReference type="NCBI Taxonomy" id="1033263"/>
    <lineage>
        <taxon>Eukaryota</taxon>
        <taxon>Fungi</taxon>
        <taxon>Dikarya</taxon>
        <taxon>Basidiomycota</taxon>
        <taxon>Agaricomycotina</taxon>
        <taxon>Agaricomycetes</taxon>
        <taxon>Agaricomycetidae</taxon>
        <taxon>Agaricales</taxon>
        <taxon>Marasmiineae</taxon>
        <taxon>Mycenaceae</taxon>
        <taxon>Mycena</taxon>
    </lineage>
</organism>
<name>A0AAD7G5G2_MYCRO</name>
<keyword evidence="3" id="KW-1185">Reference proteome</keyword>
<feature type="region of interest" description="Disordered" evidence="1">
    <location>
        <begin position="28"/>
        <end position="64"/>
    </location>
</feature>
<feature type="region of interest" description="Disordered" evidence="1">
    <location>
        <begin position="182"/>
        <end position="214"/>
    </location>
</feature>
<gene>
    <name evidence="2" type="ORF">B0H17DRAFT_1213429</name>
</gene>
<dbReference type="Proteomes" id="UP001221757">
    <property type="component" value="Unassembled WGS sequence"/>
</dbReference>
<proteinExistence type="predicted"/>
<dbReference type="EMBL" id="JARKIE010000287">
    <property type="protein sequence ID" value="KAJ7657581.1"/>
    <property type="molecule type" value="Genomic_DNA"/>
</dbReference>
<evidence type="ECO:0000256" key="1">
    <source>
        <dbReference type="SAM" id="MobiDB-lite"/>
    </source>
</evidence>
<protein>
    <submittedName>
        <fullName evidence="2">Uncharacterized protein</fullName>
    </submittedName>
</protein>
<comment type="caution">
    <text evidence="2">The sequence shown here is derived from an EMBL/GenBank/DDBJ whole genome shotgun (WGS) entry which is preliminary data.</text>
</comment>
<feature type="compositionally biased region" description="Acidic residues" evidence="1">
    <location>
        <begin position="40"/>
        <end position="64"/>
    </location>
</feature>
<reference evidence="2" key="1">
    <citation type="submission" date="2023-03" db="EMBL/GenBank/DDBJ databases">
        <title>Massive genome expansion in bonnet fungi (Mycena s.s.) driven by repeated elements and novel gene families across ecological guilds.</title>
        <authorList>
            <consortium name="Lawrence Berkeley National Laboratory"/>
            <person name="Harder C.B."/>
            <person name="Miyauchi S."/>
            <person name="Viragh M."/>
            <person name="Kuo A."/>
            <person name="Thoen E."/>
            <person name="Andreopoulos B."/>
            <person name="Lu D."/>
            <person name="Skrede I."/>
            <person name="Drula E."/>
            <person name="Henrissat B."/>
            <person name="Morin E."/>
            <person name="Kohler A."/>
            <person name="Barry K."/>
            <person name="LaButti K."/>
            <person name="Morin E."/>
            <person name="Salamov A."/>
            <person name="Lipzen A."/>
            <person name="Mereny Z."/>
            <person name="Hegedus B."/>
            <person name="Baldrian P."/>
            <person name="Stursova M."/>
            <person name="Weitz H."/>
            <person name="Taylor A."/>
            <person name="Grigoriev I.V."/>
            <person name="Nagy L.G."/>
            <person name="Martin F."/>
            <person name="Kauserud H."/>
        </authorList>
    </citation>
    <scope>NUCLEOTIDE SEQUENCE</scope>
    <source>
        <strain evidence="2">CBHHK067</strain>
    </source>
</reference>
<accession>A0AAD7G5G2</accession>
<dbReference type="AlphaFoldDB" id="A0AAD7G5G2"/>
<evidence type="ECO:0000313" key="3">
    <source>
        <dbReference type="Proteomes" id="UP001221757"/>
    </source>
</evidence>
<evidence type="ECO:0000313" key="2">
    <source>
        <dbReference type="EMBL" id="KAJ7657581.1"/>
    </source>
</evidence>